<sequence>MGETQRASGGRSVTGGFSAGARKSLPIIIGMVPSAMGFGILAKTAGLTAGESLFMSAVVFAGASQFAALNMLMIGVSVADILITTALLNARHIMMGSSISQRMERGMNPFEKCALFFFLTDESFSLASLQDAEIVTPGFLWGVQLPIFLTWNILTVCGYIGTSFLPRDLQSSMGVAIYALFLAIIIPAARRSRAALIVTLSAMALSALFKWLPVLAQMNRGVAIVISAGAAAVIGALLFPAGREARG</sequence>
<evidence type="ECO:0000256" key="8">
    <source>
        <dbReference type="SAM" id="Phobius"/>
    </source>
</evidence>
<evidence type="ECO:0000256" key="4">
    <source>
        <dbReference type="ARBA" id="ARBA00022475"/>
    </source>
</evidence>
<evidence type="ECO:0000256" key="2">
    <source>
        <dbReference type="ARBA" id="ARBA00010735"/>
    </source>
</evidence>
<feature type="transmembrane region" description="Helical" evidence="8">
    <location>
        <begin position="25"/>
        <end position="46"/>
    </location>
</feature>
<name>A0AAW5K436_9BACT</name>
<evidence type="ECO:0000256" key="5">
    <source>
        <dbReference type="ARBA" id="ARBA00022692"/>
    </source>
</evidence>
<dbReference type="PANTHER" id="PTHR34979:SF1">
    <property type="entry name" value="INNER MEMBRANE PROTEIN YGAZ"/>
    <property type="match status" value="1"/>
</dbReference>
<keyword evidence="5 8" id="KW-0812">Transmembrane</keyword>
<organism evidence="9 10">
    <name type="scientific">Cloacibacillus evryensis</name>
    <dbReference type="NCBI Taxonomy" id="508460"/>
    <lineage>
        <taxon>Bacteria</taxon>
        <taxon>Thermotogati</taxon>
        <taxon>Synergistota</taxon>
        <taxon>Synergistia</taxon>
        <taxon>Synergistales</taxon>
        <taxon>Synergistaceae</taxon>
        <taxon>Cloacibacillus</taxon>
    </lineage>
</organism>
<evidence type="ECO:0000256" key="3">
    <source>
        <dbReference type="ARBA" id="ARBA00022448"/>
    </source>
</evidence>
<keyword evidence="3" id="KW-0813">Transport</keyword>
<protein>
    <submittedName>
        <fullName evidence="9">AzlC family ABC transporter permease</fullName>
    </submittedName>
</protein>
<dbReference type="Pfam" id="PF03591">
    <property type="entry name" value="AzlC"/>
    <property type="match status" value="1"/>
</dbReference>
<evidence type="ECO:0000256" key="7">
    <source>
        <dbReference type="ARBA" id="ARBA00023136"/>
    </source>
</evidence>
<dbReference type="GO" id="GO:1903785">
    <property type="term" value="P:L-valine transmembrane transport"/>
    <property type="evidence" value="ECO:0007669"/>
    <property type="project" value="TreeGrafter"/>
</dbReference>
<proteinExistence type="inferred from homology"/>
<dbReference type="Proteomes" id="UP001205919">
    <property type="component" value="Unassembled WGS sequence"/>
</dbReference>
<dbReference type="EMBL" id="JANFYT010000042">
    <property type="protein sequence ID" value="MCQ4815550.1"/>
    <property type="molecule type" value="Genomic_DNA"/>
</dbReference>
<feature type="transmembrane region" description="Helical" evidence="8">
    <location>
        <begin position="139"/>
        <end position="160"/>
    </location>
</feature>
<comment type="subcellular location">
    <subcellularLocation>
        <location evidence="1">Cell membrane</location>
        <topology evidence="1">Multi-pass membrane protein</topology>
    </subcellularLocation>
</comment>
<dbReference type="PANTHER" id="PTHR34979">
    <property type="entry name" value="INNER MEMBRANE PROTEIN YGAZ"/>
    <property type="match status" value="1"/>
</dbReference>
<feature type="transmembrane region" description="Helical" evidence="8">
    <location>
        <begin position="172"/>
        <end position="189"/>
    </location>
</feature>
<comment type="similarity">
    <text evidence="2">Belongs to the AzlC family.</text>
</comment>
<dbReference type="RefSeq" id="WP_008708614.1">
    <property type="nucleotide sequence ID" value="NZ_CABKQM010000002.1"/>
</dbReference>
<keyword evidence="4" id="KW-1003">Cell membrane</keyword>
<gene>
    <name evidence="9" type="ORF">NE630_14015</name>
</gene>
<keyword evidence="7 8" id="KW-0472">Membrane</keyword>
<keyword evidence="10" id="KW-1185">Reference proteome</keyword>
<feature type="transmembrane region" description="Helical" evidence="8">
    <location>
        <begin position="195"/>
        <end position="215"/>
    </location>
</feature>
<dbReference type="AlphaFoldDB" id="A0AAW5K436"/>
<reference evidence="9 10" key="1">
    <citation type="submission" date="2022-06" db="EMBL/GenBank/DDBJ databases">
        <title>Isolation of gut microbiota from human fecal samples.</title>
        <authorList>
            <person name="Pamer E.G."/>
            <person name="Barat B."/>
            <person name="Waligurski E."/>
            <person name="Medina S."/>
            <person name="Paddock L."/>
            <person name="Mostad J."/>
        </authorList>
    </citation>
    <scope>NUCLEOTIDE SEQUENCE [LARGE SCALE GENOMIC DNA]</scope>
    <source>
        <strain evidence="9 10">DFI.9.90</strain>
    </source>
</reference>
<feature type="transmembrane region" description="Helical" evidence="8">
    <location>
        <begin position="66"/>
        <end position="88"/>
    </location>
</feature>
<keyword evidence="6 8" id="KW-1133">Transmembrane helix</keyword>
<accession>A0AAW5K436</accession>
<evidence type="ECO:0000256" key="6">
    <source>
        <dbReference type="ARBA" id="ARBA00022989"/>
    </source>
</evidence>
<dbReference type="GO" id="GO:0005886">
    <property type="term" value="C:plasma membrane"/>
    <property type="evidence" value="ECO:0007669"/>
    <property type="project" value="UniProtKB-SubCell"/>
</dbReference>
<dbReference type="InterPro" id="IPR011606">
    <property type="entry name" value="Brnchd-chn_aa_trnsp_permease"/>
</dbReference>
<evidence type="ECO:0000256" key="1">
    <source>
        <dbReference type="ARBA" id="ARBA00004651"/>
    </source>
</evidence>
<feature type="transmembrane region" description="Helical" evidence="8">
    <location>
        <begin position="222"/>
        <end position="241"/>
    </location>
</feature>
<comment type="caution">
    <text evidence="9">The sequence shown here is derived from an EMBL/GenBank/DDBJ whole genome shotgun (WGS) entry which is preliminary data.</text>
</comment>
<evidence type="ECO:0000313" key="9">
    <source>
        <dbReference type="EMBL" id="MCQ4815550.1"/>
    </source>
</evidence>
<evidence type="ECO:0000313" key="10">
    <source>
        <dbReference type="Proteomes" id="UP001205919"/>
    </source>
</evidence>